<evidence type="ECO:0000313" key="21">
    <source>
        <dbReference type="RefSeq" id="XP_035690990.1"/>
    </source>
</evidence>
<dbReference type="InterPro" id="IPR036365">
    <property type="entry name" value="PGBD-like_sf"/>
</dbReference>
<feature type="binding site" evidence="11">
    <location>
        <position position="356"/>
    </location>
    <ligand>
        <name>Ca(2+)</name>
        <dbReference type="ChEBI" id="CHEBI:29108"/>
        <label>5</label>
    </ligand>
</feature>
<dbReference type="SUPFAM" id="SSF47090">
    <property type="entry name" value="PGBD-like"/>
    <property type="match status" value="1"/>
</dbReference>
<reference evidence="17 18" key="3">
    <citation type="submission" date="2025-04" db="UniProtKB">
        <authorList>
            <consortium name="RefSeq"/>
        </authorList>
    </citation>
    <scope>IDENTIFICATION</scope>
    <source>
        <strain evidence="17 18">S238N-H82</strain>
        <tissue evidence="17 18">Testes</tissue>
    </source>
</reference>
<feature type="binding site" evidence="11">
    <location>
        <position position="240"/>
    </location>
    <ligand>
        <name>Ca(2+)</name>
        <dbReference type="ChEBI" id="CHEBI:29108"/>
        <label>1</label>
    </ligand>
</feature>
<dbReference type="PANTHER" id="PTHR10201:SF331">
    <property type="entry name" value="MATRIX METALLOPROTEINASE-14-LIKE ISOFORM X1"/>
    <property type="match status" value="1"/>
</dbReference>
<dbReference type="GeneID" id="118425928"/>
<dbReference type="GO" id="GO:0030574">
    <property type="term" value="P:collagen catabolic process"/>
    <property type="evidence" value="ECO:0000318"/>
    <property type="project" value="GO_Central"/>
</dbReference>
<dbReference type="eggNOG" id="KOG1565">
    <property type="taxonomic scope" value="Eukaryota"/>
</dbReference>
<proteinExistence type="inferred from homology"/>
<evidence type="ECO:0000256" key="1">
    <source>
        <dbReference type="ARBA" id="ARBA00010370"/>
    </source>
</evidence>
<evidence type="ECO:0000256" key="12">
    <source>
        <dbReference type="PROSITE-ProRule" id="PRU01011"/>
    </source>
</evidence>
<dbReference type="InterPro" id="IPR018487">
    <property type="entry name" value="Hemopexin-like_repeat"/>
</dbReference>
<comment type="cofactor">
    <cofactor evidence="11">
        <name>Zn(2+)</name>
        <dbReference type="ChEBI" id="CHEBI:29105"/>
    </cofactor>
    <text evidence="11">Binds 2 Zn(2+) ions per subunit.</text>
</comment>
<gene>
    <name evidence="17 18 19 20 21 22" type="primary">LOC118425928</name>
    <name evidence="15" type="ORF">BRAFLDRAFT_129804</name>
</gene>
<feature type="binding site" evidence="11">
    <location>
        <position position="231"/>
    </location>
    <ligand>
        <name>Ca(2+)</name>
        <dbReference type="ChEBI" id="CHEBI:29108"/>
        <label>2</label>
    </ligand>
</feature>
<feature type="binding site" evidence="11">
    <location>
        <position position="214"/>
    </location>
    <ligand>
        <name>Ca(2+)</name>
        <dbReference type="ChEBI" id="CHEBI:29108"/>
        <label>3</label>
    </ligand>
</feature>
<keyword evidence="16" id="KW-1185">Reference proteome</keyword>
<feature type="domain" description="Peptidase metallopeptidase" evidence="14">
    <location>
        <begin position="140"/>
        <end position="304"/>
    </location>
</feature>
<evidence type="ECO:0000259" key="14">
    <source>
        <dbReference type="SMART" id="SM00235"/>
    </source>
</evidence>
<dbReference type="Pfam" id="PF00413">
    <property type="entry name" value="Peptidase_M10"/>
    <property type="match status" value="1"/>
</dbReference>
<dbReference type="PROSITE" id="PS51642">
    <property type="entry name" value="HEMOPEXIN_2"/>
    <property type="match status" value="4"/>
</dbReference>
<keyword evidence="4" id="KW-0732">Signal</keyword>
<keyword evidence="2" id="KW-0645">Protease</keyword>
<dbReference type="Gene3D" id="3.40.390.10">
    <property type="entry name" value="Collagenase (Catalytic Domain)"/>
    <property type="match status" value="1"/>
</dbReference>
<evidence type="ECO:0000256" key="10">
    <source>
        <dbReference type="PIRSR" id="PIRSR621190-1"/>
    </source>
</evidence>
<keyword evidence="5" id="KW-0677">Repeat</keyword>
<feature type="binding site" evidence="11">
    <location>
        <position position="262"/>
    </location>
    <ligand>
        <name>Zn(2+)</name>
        <dbReference type="ChEBI" id="CHEBI:29105"/>
        <label>2</label>
        <note>catalytic</note>
    </ligand>
</feature>
<evidence type="ECO:0000256" key="6">
    <source>
        <dbReference type="ARBA" id="ARBA00022801"/>
    </source>
</evidence>
<evidence type="ECO:0000256" key="3">
    <source>
        <dbReference type="ARBA" id="ARBA00022723"/>
    </source>
</evidence>
<evidence type="ECO:0000256" key="2">
    <source>
        <dbReference type="ARBA" id="ARBA00022670"/>
    </source>
</evidence>
<feature type="binding site" evidence="11">
    <location>
        <position position="222"/>
    </location>
    <ligand>
        <name>Zn(2+)</name>
        <dbReference type="ChEBI" id="CHEBI:29105"/>
        <label>1</label>
    </ligand>
</feature>
<dbReference type="PANTHER" id="PTHR10201">
    <property type="entry name" value="MATRIX METALLOPROTEINASE"/>
    <property type="match status" value="1"/>
</dbReference>
<organism>
    <name type="scientific">Branchiostoma floridae</name>
    <name type="common">Florida lancelet</name>
    <name type="synonym">Amphioxus</name>
    <dbReference type="NCBI Taxonomy" id="7739"/>
    <lineage>
        <taxon>Eukaryota</taxon>
        <taxon>Metazoa</taxon>
        <taxon>Chordata</taxon>
        <taxon>Cephalochordata</taxon>
        <taxon>Leptocardii</taxon>
        <taxon>Amphioxiformes</taxon>
        <taxon>Branchiostomatidae</taxon>
        <taxon>Branchiostoma</taxon>
    </lineage>
</organism>
<dbReference type="OMA" id="PRYINTL"/>
<dbReference type="GO" id="GO:0008270">
    <property type="term" value="F:zinc ion binding"/>
    <property type="evidence" value="ECO:0007669"/>
    <property type="project" value="InterPro"/>
</dbReference>
<reference evidence="16" key="2">
    <citation type="journal article" date="2020" name="Nat. Ecol. Evol.">
        <title>Deeply conserved synteny resolves early events in vertebrate evolution.</title>
        <authorList>
            <person name="Simakov O."/>
            <person name="Marletaz F."/>
            <person name="Yue J.X."/>
            <person name="O'Connell B."/>
            <person name="Jenkins J."/>
            <person name="Brandt A."/>
            <person name="Calef R."/>
            <person name="Tung C.H."/>
            <person name="Huang T.K."/>
            <person name="Schmutz J."/>
            <person name="Satoh N."/>
            <person name="Yu J.K."/>
            <person name="Putnam N.H."/>
            <person name="Green R.E."/>
            <person name="Rokhsar D.S."/>
        </authorList>
    </citation>
    <scope>NUCLEOTIDE SEQUENCE [LARGE SCALE GENOMIC DNA]</scope>
    <source>
        <strain evidence="16">S238N-H82</strain>
    </source>
</reference>
<comment type="cofactor">
    <cofactor evidence="11">
        <name>Ca(2+)</name>
        <dbReference type="ChEBI" id="CHEBI:29108"/>
    </cofactor>
    <text evidence="11">Can bind about 5 Ca(2+) ions per subunit.</text>
</comment>
<feature type="binding site" evidence="11">
    <location>
        <position position="268"/>
    </location>
    <ligand>
        <name>Zn(2+)</name>
        <dbReference type="ChEBI" id="CHEBI:29105"/>
        <label>2</label>
        <note>catalytic</note>
    </ligand>
</feature>
<evidence type="ECO:0000256" key="7">
    <source>
        <dbReference type="ARBA" id="ARBA00022833"/>
    </source>
</evidence>
<feature type="repeat" description="Hemopexin" evidence="12">
    <location>
        <begin position="492"/>
        <end position="537"/>
    </location>
</feature>
<dbReference type="GO" id="GO:0031012">
    <property type="term" value="C:extracellular matrix"/>
    <property type="evidence" value="ECO:0007669"/>
    <property type="project" value="InterPro"/>
</dbReference>
<feature type="binding site" evidence="11">
    <location>
        <position position="449"/>
    </location>
    <ligand>
        <name>Ca(2+)</name>
        <dbReference type="ChEBI" id="CHEBI:29108"/>
        <label>5</label>
    </ligand>
</feature>
<evidence type="ECO:0000313" key="19">
    <source>
        <dbReference type="RefSeq" id="XP_035690988.1"/>
    </source>
</evidence>
<accession>C3Z4D9</accession>
<feature type="binding site" evidence="11">
    <location>
        <position position="493"/>
    </location>
    <ligand>
        <name>Ca(2+)</name>
        <dbReference type="ChEBI" id="CHEBI:29108"/>
        <label>4</label>
    </ligand>
</feature>
<dbReference type="Gene3D" id="2.110.10.10">
    <property type="entry name" value="Hemopexin-like domain"/>
    <property type="match status" value="1"/>
</dbReference>
<keyword evidence="6" id="KW-0378">Hydrolase</keyword>
<evidence type="ECO:0000313" key="17">
    <source>
        <dbReference type="RefSeq" id="XP_035690986.1"/>
    </source>
</evidence>
<evidence type="ECO:0000256" key="9">
    <source>
        <dbReference type="ARBA" id="ARBA00023145"/>
    </source>
</evidence>
<keyword evidence="11" id="KW-0106">Calcium</keyword>
<dbReference type="InParanoid" id="C3Z4D9"/>
<dbReference type="InterPro" id="IPR036375">
    <property type="entry name" value="Hemopexin-like_dom_sf"/>
</dbReference>
<dbReference type="InterPro" id="IPR033739">
    <property type="entry name" value="M10A_MMP"/>
</dbReference>
<feature type="binding site" evidence="11">
    <location>
        <position position="276"/>
    </location>
    <ligand>
        <name>Zn(2+)</name>
        <dbReference type="ChEBI" id="CHEBI:29105"/>
        <label>2</label>
        <note>catalytic</note>
    </ligand>
</feature>
<evidence type="ECO:0000256" key="11">
    <source>
        <dbReference type="PIRSR" id="PIRSR621190-2"/>
    </source>
</evidence>
<dbReference type="SUPFAM" id="SSF55486">
    <property type="entry name" value="Metalloproteases ('zincins'), catalytic domain"/>
    <property type="match status" value="1"/>
</dbReference>
<dbReference type="PROSITE" id="PS00546">
    <property type="entry name" value="CYSTEINE_SWITCH"/>
    <property type="match status" value="1"/>
</dbReference>
<evidence type="ECO:0000256" key="5">
    <source>
        <dbReference type="ARBA" id="ARBA00022737"/>
    </source>
</evidence>
<keyword evidence="7 11" id="KW-0862">Zinc</keyword>
<dbReference type="Proteomes" id="UP000001554">
    <property type="component" value="Chromosome 11"/>
</dbReference>
<feature type="binding site" evidence="11">
    <location>
        <position position="237"/>
    </location>
    <ligand>
        <name>Ca(2+)</name>
        <dbReference type="ChEBI" id="CHEBI:29108"/>
        <label>3</label>
    </ligand>
</feature>
<dbReference type="RefSeq" id="XP_035690988.1">
    <property type="nucleotide sequence ID" value="XM_035835095.1"/>
</dbReference>
<dbReference type="FunFam" id="2.110.10.10:FF:000005">
    <property type="entry name" value="Stromelysin-3 preproprotein"/>
    <property type="match status" value="1"/>
</dbReference>
<keyword evidence="8" id="KW-0482">Metalloprotease</keyword>
<dbReference type="RefSeq" id="XP_035690987.1">
    <property type="nucleotide sequence ID" value="XM_035835094.1"/>
</dbReference>
<dbReference type="InterPro" id="IPR002477">
    <property type="entry name" value="Peptidoglycan-bd-like"/>
</dbReference>
<dbReference type="STRING" id="7739.C3Z4D9"/>
<dbReference type="SMART" id="SM00120">
    <property type="entry name" value="HX"/>
    <property type="match status" value="4"/>
</dbReference>
<dbReference type="FunFam" id="3.40.390.10:FF:000068">
    <property type="entry name" value="Predicted protein"/>
    <property type="match status" value="1"/>
</dbReference>
<dbReference type="InterPro" id="IPR000585">
    <property type="entry name" value="Hemopexin-like_dom"/>
</dbReference>
<keyword evidence="9" id="KW-0865">Zymogen</keyword>
<feature type="binding site" evidence="11">
    <location>
        <position position="402"/>
    </location>
    <ligand>
        <name>Ca(2+)</name>
        <dbReference type="ChEBI" id="CHEBI:29108"/>
        <label>4</label>
    </ligand>
</feature>
<keyword evidence="3 11" id="KW-0479">Metal-binding</keyword>
<feature type="binding site" evidence="11">
    <location>
        <position position="235"/>
    </location>
    <ligand>
        <name>Zn(2+)</name>
        <dbReference type="ChEBI" id="CHEBI:29105"/>
        <label>1</label>
    </ligand>
</feature>
<feature type="binding site" description="in inhibited form" evidence="11">
    <location>
        <position position="121"/>
    </location>
    <ligand>
        <name>Zn(2+)</name>
        <dbReference type="ChEBI" id="CHEBI:29105"/>
        <label>2</label>
        <note>catalytic</note>
    </ligand>
</feature>
<feature type="binding site" evidence="11">
    <location>
        <position position="495"/>
    </location>
    <ligand>
        <name>Ca(2+)</name>
        <dbReference type="ChEBI" id="CHEBI:29108"/>
        <label>5</label>
    </ligand>
</feature>
<dbReference type="GO" id="GO:0006508">
    <property type="term" value="P:proteolysis"/>
    <property type="evidence" value="ECO:0007669"/>
    <property type="project" value="UniProtKB-KW"/>
</dbReference>
<feature type="binding site" evidence="11">
    <location>
        <position position="215"/>
    </location>
    <ligand>
        <name>Ca(2+)</name>
        <dbReference type="ChEBI" id="CHEBI:29108"/>
        <label>3</label>
    </ligand>
</feature>
<dbReference type="RefSeq" id="XP_035690986.1">
    <property type="nucleotide sequence ID" value="XM_035835093.1"/>
</dbReference>
<feature type="repeat" description="Hemopexin" evidence="12">
    <location>
        <begin position="346"/>
        <end position="394"/>
    </location>
</feature>
<evidence type="ECO:0000256" key="13">
    <source>
        <dbReference type="SAM" id="MobiDB-lite"/>
    </source>
</evidence>
<dbReference type="InterPro" id="IPR006026">
    <property type="entry name" value="Peptidase_Metallo"/>
</dbReference>
<name>C3Z4D9_BRAFL</name>
<evidence type="ECO:0000313" key="22">
    <source>
        <dbReference type="RefSeq" id="XP_035690991.1"/>
    </source>
</evidence>
<dbReference type="AlphaFoldDB" id="C3Z4D9"/>
<dbReference type="InterPro" id="IPR021190">
    <property type="entry name" value="Pept_M10A"/>
</dbReference>
<feature type="binding site" evidence="11">
    <location>
        <position position="209"/>
    </location>
    <ligand>
        <name>Zn(2+)</name>
        <dbReference type="ChEBI" id="CHEBI:29105"/>
        <label>1</label>
    </ligand>
</feature>
<dbReference type="InterPro" id="IPR024079">
    <property type="entry name" value="MetalloPept_cat_dom_sf"/>
</dbReference>
<evidence type="ECO:0000313" key="20">
    <source>
        <dbReference type="RefSeq" id="XP_035690989.1"/>
    </source>
</evidence>
<reference evidence="15" key="1">
    <citation type="journal article" date="2008" name="Nature">
        <title>The amphioxus genome and the evolution of the chordate karyotype.</title>
        <authorList>
            <consortium name="US DOE Joint Genome Institute (JGI-PGF)"/>
            <person name="Putnam N.H."/>
            <person name="Butts T."/>
            <person name="Ferrier D.E.K."/>
            <person name="Furlong R.F."/>
            <person name="Hellsten U."/>
            <person name="Kawashima T."/>
            <person name="Robinson-Rechavi M."/>
            <person name="Shoguchi E."/>
            <person name="Terry A."/>
            <person name="Yu J.-K."/>
            <person name="Benito-Gutierrez E.L."/>
            <person name="Dubchak I."/>
            <person name="Garcia-Fernandez J."/>
            <person name="Gibson-Brown J.J."/>
            <person name="Grigoriev I.V."/>
            <person name="Horton A.C."/>
            <person name="de Jong P.J."/>
            <person name="Jurka J."/>
            <person name="Kapitonov V.V."/>
            <person name="Kohara Y."/>
            <person name="Kuroki Y."/>
            <person name="Lindquist E."/>
            <person name="Lucas S."/>
            <person name="Osoegawa K."/>
            <person name="Pennacchio L.A."/>
            <person name="Salamov A.A."/>
            <person name="Satou Y."/>
            <person name="Sauka-Spengler T."/>
            <person name="Schmutz J."/>
            <person name="Shin-I T."/>
            <person name="Toyoda A."/>
            <person name="Bronner-Fraser M."/>
            <person name="Fujiyama A."/>
            <person name="Holland L.Z."/>
            <person name="Holland P.W.H."/>
            <person name="Satoh N."/>
            <person name="Rokhsar D.S."/>
        </authorList>
    </citation>
    <scope>NUCLEOTIDE SEQUENCE [LARGE SCALE GENOMIC DNA]</scope>
    <source>
        <strain evidence="15">S238N-H82</strain>
        <tissue evidence="15">Testes</tissue>
    </source>
</reference>
<dbReference type="SMART" id="SM00235">
    <property type="entry name" value="ZnMc"/>
    <property type="match status" value="1"/>
</dbReference>
<evidence type="ECO:0000313" key="18">
    <source>
        <dbReference type="RefSeq" id="XP_035690987.1"/>
    </source>
</evidence>
<feature type="active site" evidence="10">
    <location>
        <position position="259"/>
    </location>
</feature>
<dbReference type="InterPro" id="IPR021158">
    <property type="entry name" value="Pept_M10A_Zn_BS"/>
</dbReference>
<evidence type="ECO:0000313" key="16">
    <source>
        <dbReference type="Proteomes" id="UP000001554"/>
    </source>
</evidence>
<dbReference type="Pfam" id="PF00045">
    <property type="entry name" value="Hemopexin"/>
    <property type="match status" value="4"/>
</dbReference>
<dbReference type="InterPro" id="IPR001818">
    <property type="entry name" value="Pept_M10_metallopeptidase"/>
</dbReference>
<feature type="binding site" evidence="11">
    <location>
        <position position="207"/>
    </location>
    <ligand>
        <name>Zn(2+)</name>
        <dbReference type="ChEBI" id="CHEBI:29105"/>
        <label>1</label>
    </ligand>
</feature>
<feature type="binding site" evidence="11">
    <location>
        <position position="233"/>
    </location>
    <ligand>
        <name>Ca(2+)</name>
        <dbReference type="ChEBI" id="CHEBI:29108"/>
        <label>2</label>
    </ligand>
</feature>
<dbReference type="GO" id="GO:0004222">
    <property type="term" value="F:metalloendopeptidase activity"/>
    <property type="evidence" value="ECO:0000318"/>
    <property type="project" value="GO_Central"/>
</dbReference>
<feature type="binding site" evidence="11">
    <location>
        <position position="240"/>
    </location>
    <ligand>
        <name>Ca(2+)</name>
        <dbReference type="ChEBI" id="CHEBI:29108"/>
        <label>3</label>
    </ligand>
</feature>
<evidence type="ECO:0000256" key="8">
    <source>
        <dbReference type="ARBA" id="ARBA00023049"/>
    </source>
</evidence>
<feature type="repeat" description="Hemopexin" evidence="12">
    <location>
        <begin position="443"/>
        <end position="489"/>
    </location>
</feature>
<feature type="repeat" description="Hemopexin" evidence="12">
    <location>
        <begin position="398"/>
        <end position="439"/>
    </location>
</feature>
<feature type="binding site" evidence="11">
    <location>
        <position position="258"/>
    </location>
    <ligand>
        <name>Zn(2+)</name>
        <dbReference type="ChEBI" id="CHEBI:29105"/>
        <label>2</label>
        <note>catalytic</note>
    </ligand>
</feature>
<feature type="binding site" evidence="11">
    <location>
        <position position="197"/>
    </location>
    <ligand>
        <name>Ca(2+)</name>
        <dbReference type="ChEBI" id="CHEBI:29108"/>
        <label>2</label>
    </ligand>
</feature>
<feature type="region of interest" description="Disordered" evidence="13">
    <location>
        <begin position="306"/>
        <end position="328"/>
    </location>
</feature>
<comment type="similarity">
    <text evidence="1">Belongs to the peptidase M10A family.</text>
</comment>
<evidence type="ECO:0000313" key="15">
    <source>
        <dbReference type="EMBL" id="EEN52752.1"/>
    </source>
</evidence>
<dbReference type="Pfam" id="PF01471">
    <property type="entry name" value="PG_binding_1"/>
    <property type="match status" value="1"/>
</dbReference>
<dbReference type="GO" id="GO:0030198">
    <property type="term" value="P:extracellular matrix organization"/>
    <property type="evidence" value="ECO:0000318"/>
    <property type="project" value="GO_Central"/>
</dbReference>
<dbReference type="GO" id="GO:0005615">
    <property type="term" value="C:extracellular space"/>
    <property type="evidence" value="ECO:0000318"/>
    <property type="project" value="GO_Central"/>
</dbReference>
<dbReference type="PRINTS" id="PR00138">
    <property type="entry name" value="MATRIXIN"/>
</dbReference>
<dbReference type="CDD" id="cd04278">
    <property type="entry name" value="ZnMc_MMP"/>
    <property type="match status" value="1"/>
</dbReference>
<dbReference type="EMBL" id="GG666578">
    <property type="protein sequence ID" value="EEN52752.1"/>
    <property type="molecule type" value="Genomic_DNA"/>
</dbReference>
<protein>
    <submittedName>
        <fullName evidence="17 18">Matrix metalloproteinase-24-like</fullName>
    </submittedName>
</protein>
<evidence type="ECO:0000256" key="4">
    <source>
        <dbReference type="ARBA" id="ARBA00022729"/>
    </source>
</evidence>
<dbReference type="RefSeq" id="XP_035690989.1">
    <property type="nucleotide sequence ID" value="XM_035835096.1"/>
</dbReference>
<dbReference type="CDD" id="cd00094">
    <property type="entry name" value="HX"/>
    <property type="match status" value="1"/>
</dbReference>
<dbReference type="OrthoDB" id="65569at2759"/>
<sequence>MCTRTSLLPGGGATLSLPALLTTGLVGLLVVVRGTRGYPTAAGVGALRGVAISADEQDWLTQYGYIVNDGTQADGPTGGGAALQSSEKIRDAIRLMQRFAGINETGVIDEPTKEKMRQPRCGLPDISGQDRRLRKKRYNIQGNWDKTDLTYKFVSYGDPTVLSLSESDIRYAVERAFAVWAEVAPLTFTEVWYGDADINIDFRRFYHGDNFPFDGAGGVLAHAFFPGEGIGGDTHFDEDEPWSVGTGTGVDIFVTASHEFGHALGLHHSSFPGSLMSPYYNYYDMDTFTLPDDDRQGIQTLYGRRHYRNQDPDEAPRTSIPENPTPPIVITENPNVVPGANPPISPQQCQPVFDAIADLRGELFFFHNEYFWRKRAGDGDMSGPWRIHSFWEGIPDDVRKIDAVYERLTDGRIFFFAGPRYWIFEDRYAQDRTYYLRDIGLPDDGIDAALQWRRNGKIYFFKDDIYWRFKDDVMDYGYPKDISKWTGVPAYIDAVFQARSLDGTYFVKDDLYWKFNDGVIEVEYGYPRDFALDFLGCTPRFVPGGRTRDSNVISPILGNQRSNSTAAWVVSAPHTLTLTTLVSLSVMFYWRT</sequence>
<dbReference type="RefSeq" id="XP_035690990.1">
    <property type="nucleotide sequence ID" value="XM_035835097.1"/>
</dbReference>
<dbReference type="RefSeq" id="XP_035690991.1">
    <property type="nucleotide sequence ID" value="XM_035835098.1"/>
</dbReference>
<dbReference type="SUPFAM" id="SSF50923">
    <property type="entry name" value="Hemopexin-like domain"/>
    <property type="match status" value="1"/>
</dbReference>
<dbReference type="KEGG" id="bfo:118425928"/>
<feature type="binding site" evidence="11">
    <location>
        <position position="354"/>
    </location>
    <ligand>
        <name>Ca(2+)</name>
        <dbReference type="ChEBI" id="CHEBI:29108"/>
        <label>4</label>
    </ligand>
</feature>